<evidence type="ECO:0000313" key="11">
    <source>
        <dbReference type="RefSeq" id="XP_004510760.1"/>
    </source>
</evidence>
<sequence length="817" mass="91127">MLFNSIQWCHLTLILLNALLLFTSSFDLSSANDELSSTDGFATVSSFSYPQTTLRPFDFRYIRVDIPPWFSAVSIALNSDVDLDVARIERVPKKSLPIICFRDGSPPLPDALNTSLKYSSVSGINGLDIEQCFPMEKNITMKLTNELISPGAWYIGLFNGIGAARTQSKMISRGTSYTFSANISVEACKNSMMRGEFCNSTINPLSCTASDVYDSLKATVKKLTMENAMTCKSNFETFCVQEGVPNLYSLDITNAVEELTIMARNIKFNITPSVNTSGGASDVNLLCFARHGAIPANSLYDYSSDLNKSPLVIRSPRIGRWYISVLPVNLTKKFGEAKDGNVKVCYSLESQMLQCPFGKAGPNCTMSSYTLQTVLRRGSTPFESYYLPIGEGASSANFPLEPLLNNSSNGGETNNIWTYFTFDIPRGAAGRNIHIRLSSDAKISYEVYARFGGLPSVDIQDYYYANKTMKSDQSVFFMLYDSSDKNIDFYIIYAREGTWGFGLRNVNTSIDSLKQQTIMSISLEGCPKQCSSHGDCKFSLDATGLTSYSFCSCDRNHGGFDCSIEIVSHKEHILQSIFLIGSNAAAILPAYWSLRQKAFAEWIIFTASGISSGLYHACDVGTWCVLSFNALQFMDFWLSFMAVISTFVYLATIDEVYKRTIHTAVAIFTALMSVTNATRSSNIVLVIVIGALGLLIGWLIEMSTKYRSLSFSFGFSTNFLQSLLTIKLWFYNLVKTLMRRFHWGFLLAGFTALFMAGVSWMLETSESYWIWHSFWHVTIYTSSFLVLCSKANIVDAETQVPRSENYALTRQDSFSRE</sequence>
<feature type="transmembrane region" description="Helical" evidence="7">
    <location>
        <begin position="682"/>
        <end position="700"/>
    </location>
</feature>
<evidence type="ECO:0000256" key="8">
    <source>
        <dbReference type="SAM" id="SignalP"/>
    </source>
</evidence>
<keyword evidence="4 7" id="KW-0812">Transmembrane</keyword>
<evidence type="ECO:0000256" key="4">
    <source>
        <dbReference type="ARBA" id="ARBA00022692"/>
    </source>
</evidence>
<evidence type="ECO:0000256" key="3">
    <source>
        <dbReference type="ARBA" id="ARBA00022475"/>
    </source>
</evidence>
<reference evidence="10" key="1">
    <citation type="journal article" date="2013" name="Nat. Biotechnol.">
        <title>Draft genome sequence of chickpea (Cicer arietinum) provides a resource for trait improvement.</title>
        <authorList>
            <person name="Varshney R.K."/>
            <person name="Song C."/>
            <person name="Saxena R.K."/>
            <person name="Azam S."/>
            <person name="Yu S."/>
            <person name="Sharpe A.G."/>
            <person name="Cannon S."/>
            <person name="Baek J."/>
            <person name="Rosen B.D."/>
            <person name="Tar'an B."/>
            <person name="Millan T."/>
            <person name="Zhang X."/>
            <person name="Ramsay L.D."/>
            <person name="Iwata A."/>
            <person name="Wang Y."/>
            <person name="Nelson W."/>
            <person name="Farmer A.D."/>
            <person name="Gaur P.M."/>
            <person name="Soderlund C."/>
            <person name="Penmetsa R.V."/>
            <person name="Xu C."/>
            <person name="Bharti A.K."/>
            <person name="He W."/>
            <person name="Winter P."/>
            <person name="Zhao S."/>
            <person name="Hane J.K."/>
            <person name="Carrasquilla-Garcia N."/>
            <person name="Condie J.A."/>
            <person name="Upadhyaya H.D."/>
            <person name="Luo M.C."/>
            <person name="Thudi M."/>
            <person name="Gowda C.L."/>
            <person name="Singh N.P."/>
            <person name="Lichtenzveig J."/>
            <person name="Gali K.K."/>
            <person name="Rubio J."/>
            <person name="Nadarajan N."/>
            <person name="Dolezel J."/>
            <person name="Bansal K.C."/>
            <person name="Xu X."/>
            <person name="Edwards D."/>
            <person name="Zhang G."/>
            <person name="Kahl G."/>
            <person name="Gil J."/>
            <person name="Singh K.B."/>
            <person name="Datta S.K."/>
            <person name="Jackson S.A."/>
            <person name="Wang J."/>
            <person name="Cook D.R."/>
        </authorList>
    </citation>
    <scope>NUCLEOTIDE SEQUENCE [LARGE SCALE GENOMIC DNA]</scope>
    <source>
        <strain evidence="10">cv. CDC Frontier</strain>
    </source>
</reference>
<keyword evidence="10" id="KW-1185">Reference proteome</keyword>
<evidence type="ECO:0000256" key="5">
    <source>
        <dbReference type="ARBA" id="ARBA00022989"/>
    </source>
</evidence>
<reference evidence="11" key="2">
    <citation type="submission" date="2025-08" db="UniProtKB">
        <authorList>
            <consortium name="RefSeq"/>
        </authorList>
    </citation>
    <scope>IDENTIFICATION</scope>
    <source>
        <tissue evidence="11">Etiolated seedlings</tissue>
    </source>
</reference>
<feature type="transmembrane region" description="Helical" evidence="7">
    <location>
        <begin position="636"/>
        <end position="653"/>
    </location>
</feature>
<keyword evidence="3" id="KW-1003">Cell membrane</keyword>
<proteinExistence type="inferred from homology"/>
<dbReference type="OrthoDB" id="69646at2759"/>
<evidence type="ECO:0000259" key="9">
    <source>
        <dbReference type="PROSITE" id="PS00022"/>
    </source>
</evidence>
<dbReference type="Proteomes" id="UP000087171">
    <property type="component" value="Chromosome Ca7"/>
</dbReference>
<evidence type="ECO:0000256" key="7">
    <source>
        <dbReference type="SAM" id="Phobius"/>
    </source>
</evidence>
<dbReference type="eggNOG" id="ENOG502QQ7Q">
    <property type="taxonomic scope" value="Eukaryota"/>
</dbReference>
<evidence type="ECO:0000256" key="1">
    <source>
        <dbReference type="ARBA" id="ARBA00004651"/>
    </source>
</evidence>
<dbReference type="InterPro" id="IPR000742">
    <property type="entry name" value="EGF"/>
</dbReference>
<dbReference type="PANTHER" id="PTHR14319">
    <property type="entry name" value="FIVE-SPAN TRANSMEMBRANE PROTEIN M83"/>
    <property type="match status" value="1"/>
</dbReference>
<feature type="transmembrane region" description="Helical" evidence="7">
    <location>
        <begin position="768"/>
        <end position="788"/>
    </location>
</feature>
<keyword evidence="8" id="KW-0732">Signal</keyword>
<dbReference type="Pfam" id="PF12036">
    <property type="entry name" value="DUF3522"/>
    <property type="match status" value="1"/>
</dbReference>
<feature type="transmembrane region" description="Helical" evidence="7">
    <location>
        <begin position="743"/>
        <end position="762"/>
    </location>
</feature>
<keyword evidence="6 7" id="KW-0472">Membrane</keyword>
<gene>
    <name evidence="11" type="primary">LOC101500287</name>
</gene>
<feature type="chain" id="PRO_5010287977" evidence="8">
    <location>
        <begin position="26"/>
        <end position="817"/>
    </location>
</feature>
<dbReference type="PANTHER" id="PTHR14319:SF3">
    <property type="entry name" value="TRANSMEMBRANE PROTEIN-LIKE PROTEIN"/>
    <property type="match status" value="1"/>
</dbReference>
<dbReference type="GeneID" id="101500287"/>
<dbReference type="STRING" id="3827.A0A1S2YVX6"/>
<dbReference type="AlphaFoldDB" id="A0A1S2YVX6"/>
<dbReference type="KEGG" id="cam:101500287"/>
<name>A0A1S2YVX6_CICAR</name>
<evidence type="ECO:0000256" key="2">
    <source>
        <dbReference type="ARBA" id="ARBA00005542"/>
    </source>
</evidence>
<protein>
    <submittedName>
        <fullName evidence="11">Uncharacterized protein LOC101500287</fullName>
    </submittedName>
</protein>
<evidence type="ECO:0000313" key="10">
    <source>
        <dbReference type="Proteomes" id="UP000087171"/>
    </source>
</evidence>
<feature type="transmembrane region" description="Helical" evidence="7">
    <location>
        <begin position="712"/>
        <end position="731"/>
    </location>
</feature>
<evidence type="ECO:0000256" key="6">
    <source>
        <dbReference type="ARBA" id="ARBA00023136"/>
    </source>
</evidence>
<keyword evidence="5 7" id="KW-1133">Transmembrane helix</keyword>
<comment type="similarity">
    <text evidence="2">Belongs to the TMEM8 family.</text>
</comment>
<comment type="subcellular location">
    <subcellularLocation>
        <location evidence="1">Cell membrane</location>
        <topology evidence="1">Multi-pass membrane protein</topology>
    </subcellularLocation>
</comment>
<dbReference type="PROSITE" id="PS00022">
    <property type="entry name" value="EGF_1"/>
    <property type="match status" value="1"/>
</dbReference>
<dbReference type="InterPro" id="IPR021910">
    <property type="entry name" value="NGX6/PGAP6/MYMK"/>
</dbReference>
<accession>A0A1S2YVX6</accession>
<dbReference type="RefSeq" id="XP_004510760.1">
    <property type="nucleotide sequence ID" value="XM_004510703.3"/>
</dbReference>
<feature type="domain" description="EGF-like" evidence="9">
    <location>
        <begin position="551"/>
        <end position="562"/>
    </location>
</feature>
<organism evidence="10 11">
    <name type="scientific">Cicer arietinum</name>
    <name type="common">Chickpea</name>
    <name type="synonym">Garbanzo</name>
    <dbReference type="NCBI Taxonomy" id="3827"/>
    <lineage>
        <taxon>Eukaryota</taxon>
        <taxon>Viridiplantae</taxon>
        <taxon>Streptophyta</taxon>
        <taxon>Embryophyta</taxon>
        <taxon>Tracheophyta</taxon>
        <taxon>Spermatophyta</taxon>
        <taxon>Magnoliopsida</taxon>
        <taxon>eudicotyledons</taxon>
        <taxon>Gunneridae</taxon>
        <taxon>Pentapetalae</taxon>
        <taxon>rosids</taxon>
        <taxon>fabids</taxon>
        <taxon>Fabales</taxon>
        <taxon>Fabaceae</taxon>
        <taxon>Papilionoideae</taxon>
        <taxon>50 kb inversion clade</taxon>
        <taxon>NPAAA clade</taxon>
        <taxon>Hologalegina</taxon>
        <taxon>IRL clade</taxon>
        <taxon>Cicereae</taxon>
        <taxon>Cicer</taxon>
    </lineage>
</organism>
<dbReference type="GO" id="GO:0005886">
    <property type="term" value="C:plasma membrane"/>
    <property type="evidence" value="ECO:0007669"/>
    <property type="project" value="UniProtKB-SubCell"/>
</dbReference>
<feature type="signal peptide" evidence="8">
    <location>
        <begin position="1"/>
        <end position="25"/>
    </location>
</feature>
<dbReference type="PaxDb" id="3827-XP_004510760.1"/>